<evidence type="ECO:0000256" key="3">
    <source>
        <dbReference type="RuleBase" id="RU003939"/>
    </source>
</evidence>
<dbReference type="SMART" id="SM00411">
    <property type="entry name" value="BHL"/>
    <property type="match status" value="1"/>
</dbReference>
<dbReference type="InterPro" id="IPR010992">
    <property type="entry name" value="IHF-like_DNA-bd_dom_sf"/>
</dbReference>
<evidence type="ECO:0000256" key="1">
    <source>
        <dbReference type="ARBA" id="ARBA00010529"/>
    </source>
</evidence>
<organism evidence="4 5">
    <name type="scientific">Paracoccus liaowanqingii</name>
    <dbReference type="NCBI Taxonomy" id="2560053"/>
    <lineage>
        <taxon>Bacteria</taxon>
        <taxon>Pseudomonadati</taxon>
        <taxon>Pseudomonadota</taxon>
        <taxon>Alphaproteobacteria</taxon>
        <taxon>Rhodobacterales</taxon>
        <taxon>Paracoccaceae</taxon>
        <taxon>Paracoccus</taxon>
    </lineage>
</organism>
<evidence type="ECO:0000313" key="4">
    <source>
        <dbReference type="EMBL" id="TGN61766.1"/>
    </source>
</evidence>
<evidence type="ECO:0000256" key="2">
    <source>
        <dbReference type="ARBA" id="ARBA00023125"/>
    </source>
</evidence>
<dbReference type="PRINTS" id="PR01727">
    <property type="entry name" value="DNABINDINGHU"/>
</dbReference>
<dbReference type="Gene3D" id="4.10.520.10">
    <property type="entry name" value="IHF-like DNA-binding proteins"/>
    <property type="match status" value="1"/>
</dbReference>
<reference evidence="4 5" key="1">
    <citation type="submission" date="2019-03" db="EMBL/GenBank/DDBJ databases">
        <authorList>
            <person name="Li J."/>
        </authorList>
    </citation>
    <scope>NUCLEOTIDE SEQUENCE [LARGE SCALE GENOMIC DNA]</scope>
    <source>
        <strain evidence="4 5">3058</strain>
    </source>
</reference>
<dbReference type="GO" id="GO:0030527">
    <property type="term" value="F:structural constituent of chromatin"/>
    <property type="evidence" value="ECO:0007669"/>
    <property type="project" value="InterPro"/>
</dbReference>
<comment type="similarity">
    <text evidence="1 3">Belongs to the bacterial histone-like protein family.</text>
</comment>
<accession>A0A4Z1CCP1</accession>
<dbReference type="SUPFAM" id="SSF47729">
    <property type="entry name" value="IHF-like DNA-binding proteins"/>
    <property type="match status" value="1"/>
</dbReference>
<dbReference type="PANTHER" id="PTHR33175:SF5">
    <property type="entry name" value="INTEGRATION HOST FACTOR SUBUNIT BETA"/>
    <property type="match status" value="1"/>
</dbReference>
<sequence>MVRSELIRKLGDTHPDLSFPQIEAAVAVILDEITGSLAQGNRVEFRGFGSFASKIRNARMGRNPRNGDAVAVDRKQVATFKASQQLVARLNHKG</sequence>
<dbReference type="PANTHER" id="PTHR33175">
    <property type="entry name" value="DNA-BINDING PROTEIN HU"/>
    <property type="match status" value="1"/>
</dbReference>
<keyword evidence="5" id="KW-1185">Reference proteome</keyword>
<dbReference type="InterPro" id="IPR020816">
    <property type="entry name" value="Histone-like_DNA-bd_CS"/>
</dbReference>
<dbReference type="Proteomes" id="UP000297972">
    <property type="component" value="Unassembled WGS sequence"/>
</dbReference>
<dbReference type="InterPro" id="IPR000119">
    <property type="entry name" value="Hist_DNA-bd"/>
</dbReference>
<name>A0A4Z1CCP1_9RHOB</name>
<keyword evidence="2" id="KW-0238">DNA-binding</keyword>
<dbReference type="Pfam" id="PF00216">
    <property type="entry name" value="Bac_DNA_binding"/>
    <property type="match status" value="1"/>
</dbReference>
<protein>
    <submittedName>
        <fullName evidence="4">Integration host factor subunit beta</fullName>
    </submittedName>
</protein>
<dbReference type="GO" id="GO:0003677">
    <property type="term" value="F:DNA binding"/>
    <property type="evidence" value="ECO:0007669"/>
    <property type="project" value="UniProtKB-KW"/>
</dbReference>
<gene>
    <name evidence="4" type="ORF">E4L95_09140</name>
</gene>
<dbReference type="PROSITE" id="PS00045">
    <property type="entry name" value="HISTONE_LIKE"/>
    <property type="match status" value="1"/>
</dbReference>
<dbReference type="CDD" id="cd13836">
    <property type="entry name" value="IHF_B"/>
    <property type="match status" value="1"/>
</dbReference>
<comment type="caution">
    <text evidence="4">The sequence shown here is derived from an EMBL/GenBank/DDBJ whole genome shotgun (WGS) entry which is preliminary data.</text>
</comment>
<dbReference type="OrthoDB" id="7774585at2"/>
<dbReference type="RefSeq" id="WP_135817355.1">
    <property type="nucleotide sequence ID" value="NZ_SRPG01000071.1"/>
</dbReference>
<dbReference type="EMBL" id="SRPG01000071">
    <property type="protein sequence ID" value="TGN61766.1"/>
    <property type="molecule type" value="Genomic_DNA"/>
</dbReference>
<dbReference type="GO" id="GO:0005829">
    <property type="term" value="C:cytosol"/>
    <property type="evidence" value="ECO:0007669"/>
    <property type="project" value="TreeGrafter"/>
</dbReference>
<dbReference type="AlphaFoldDB" id="A0A4Z1CCP1"/>
<proteinExistence type="inferred from homology"/>
<evidence type="ECO:0000313" key="5">
    <source>
        <dbReference type="Proteomes" id="UP000297972"/>
    </source>
</evidence>